<dbReference type="Gene3D" id="1.10.630.10">
    <property type="entry name" value="Cytochrome P450"/>
    <property type="match status" value="1"/>
</dbReference>
<evidence type="ECO:0000256" key="8">
    <source>
        <dbReference type="PIRSR" id="PIRSR602401-1"/>
    </source>
</evidence>
<sequence>MKPEDLDMMETFGATVSRRSDLLLMRKRHNTRHPAPKLPPGPWKLPIIGNIHQLIGPLPHHTLRDLANKHGPFMHLRLGELSMIIVSSPRFAKEIMKTHDLNFADRPHFLPPKIIAYGCTNIAFSPYGSYWRQLRKICTQELLSARQVESFRHIREEEVINIIRSASSAAHSPVNLTEQLFALTNNVIAKAILGKKCKEQEKFISVMKEVIELSGGFTLADLFPSLEFISAVSGMKYKLERARQKIDGFIDEIIEERRRLEPAREASRSDGKEEEDFIDVLLRIQQYGGLDPPITSDNIKAIVLDMFFGGTDTSSTVMDWVMAELMRSPRVMEKVQREVRMALKEKDKIEERDIGELSYLKSVVKETLRLHPPLPLLLPRQCRAKCEIAGYEIPLGTRVIINVWAVGRDPEHWDDPETFKPERFDGRPYDFKGTNFEFIPFGAGRRMCPGIPFGVANALLPLAQLLYYFNWKLPSGMKPEDLDMMETFGATVGRRSGLCLVPIPCIPLPVE</sequence>
<reference evidence="10 11" key="1">
    <citation type="journal article" date="2019" name="Nat. Plants">
        <title>Stout camphor tree genome fills gaps in understanding of flowering plant genome evolution.</title>
        <authorList>
            <person name="Chaw S.M."/>
            <person name="Liu Y.C."/>
            <person name="Wu Y.W."/>
            <person name="Wang H.Y."/>
            <person name="Lin C.I."/>
            <person name="Wu C.S."/>
            <person name="Ke H.M."/>
            <person name="Chang L.Y."/>
            <person name="Hsu C.Y."/>
            <person name="Yang H.T."/>
            <person name="Sudianto E."/>
            <person name="Hsu M.H."/>
            <person name="Wu K.P."/>
            <person name="Wang L.N."/>
            <person name="Leebens-Mack J.H."/>
            <person name="Tsai I.J."/>
        </authorList>
    </citation>
    <scope>NUCLEOTIDE SEQUENCE [LARGE SCALE GENOMIC DNA]</scope>
    <source>
        <strain evidence="11">cv. Chaw 1501</strain>
        <tissue evidence="10">Young leaves</tissue>
    </source>
</reference>
<keyword evidence="7 9" id="KW-0503">Monooxygenase</keyword>
<dbReference type="FunFam" id="1.10.630.10:FF:000008">
    <property type="entry name" value="Cytochrome P450 71D8"/>
    <property type="match status" value="1"/>
</dbReference>
<feature type="binding site" description="axial binding residue" evidence="8">
    <location>
        <position position="448"/>
    </location>
    <ligand>
        <name>heme</name>
        <dbReference type="ChEBI" id="CHEBI:30413"/>
    </ligand>
    <ligandPart>
        <name>Fe</name>
        <dbReference type="ChEBI" id="CHEBI:18248"/>
    </ligandPart>
</feature>
<evidence type="ECO:0000256" key="6">
    <source>
        <dbReference type="ARBA" id="ARBA00023004"/>
    </source>
</evidence>
<dbReference type="SUPFAM" id="SSF48264">
    <property type="entry name" value="Cytochrome P450"/>
    <property type="match status" value="1"/>
</dbReference>
<dbReference type="PANTHER" id="PTHR47955:SF8">
    <property type="entry name" value="CYTOCHROME P450 71D11-LIKE"/>
    <property type="match status" value="1"/>
</dbReference>
<dbReference type="PRINTS" id="PR00463">
    <property type="entry name" value="EP450I"/>
</dbReference>
<evidence type="ECO:0000256" key="2">
    <source>
        <dbReference type="ARBA" id="ARBA00010617"/>
    </source>
</evidence>
<dbReference type="AlphaFoldDB" id="A0A443N2R8"/>
<dbReference type="InterPro" id="IPR002401">
    <property type="entry name" value="Cyt_P450_E_grp-I"/>
</dbReference>
<dbReference type="OrthoDB" id="1470350at2759"/>
<dbReference type="InterPro" id="IPR017972">
    <property type="entry name" value="Cyt_P450_CS"/>
</dbReference>
<evidence type="ECO:0000313" key="10">
    <source>
        <dbReference type="EMBL" id="RWR72828.1"/>
    </source>
</evidence>
<dbReference type="PROSITE" id="PS00086">
    <property type="entry name" value="CYTOCHROME_P450"/>
    <property type="match status" value="1"/>
</dbReference>
<comment type="caution">
    <text evidence="10">The sequence shown here is derived from an EMBL/GenBank/DDBJ whole genome shotgun (WGS) entry which is preliminary data.</text>
</comment>
<dbReference type="GO" id="GO:0005506">
    <property type="term" value="F:iron ion binding"/>
    <property type="evidence" value="ECO:0007669"/>
    <property type="project" value="InterPro"/>
</dbReference>
<dbReference type="GO" id="GO:0016705">
    <property type="term" value="F:oxidoreductase activity, acting on paired donors, with incorporation or reduction of molecular oxygen"/>
    <property type="evidence" value="ECO:0007669"/>
    <property type="project" value="InterPro"/>
</dbReference>
<evidence type="ECO:0000256" key="3">
    <source>
        <dbReference type="ARBA" id="ARBA00022617"/>
    </source>
</evidence>
<organism evidence="10 11">
    <name type="scientific">Cinnamomum micranthum f. kanehirae</name>
    <dbReference type="NCBI Taxonomy" id="337451"/>
    <lineage>
        <taxon>Eukaryota</taxon>
        <taxon>Viridiplantae</taxon>
        <taxon>Streptophyta</taxon>
        <taxon>Embryophyta</taxon>
        <taxon>Tracheophyta</taxon>
        <taxon>Spermatophyta</taxon>
        <taxon>Magnoliopsida</taxon>
        <taxon>Magnoliidae</taxon>
        <taxon>Laurales</taxon>
        <taxon>Lauraceae</taxon>
        <taxon>Cinnamomum</taxon>
    </lineage>
</organism>
<evidence type="ECO:0000256" key="1">
    <source>
        <dbReference type="ARBA" id="ARBA00001971"/>
    </source>
</evidence>
<keyword evidence="5 9" id="KW-0560">Oxidoreductase</keyword>
<protein>
    <submittedName>
        <fullName evidence="10">Cytochrome P450</fullName>
    </submittedName>
</protein>
<dbReference type="GO" id="GO:0004497">
    <property type="term" value="F:monooxygenase activity"/>
    <property type="evidence" value="ECO:0007669"/>
    <property type="project" value="UniProtKB-KW"/>
</dbReference>
<keyword evidence="6 8" id="KW-0408">Iron</keyword>
<evidence type="ECO:0000256" key="4">
    <source>
        <dbReference type="ARBA" id="ARBA00022723"/>
    </source>
</evidence>
<keyword evidence="3 8" id="KW-0349">Heme</keyword>
<evidence type="ECO:0000256" key="9">
    <source>
        <dbReference type="RuleBase" id="RU000461"/>
    </source>
</evidence>
<evidence type="ECO:0000256" key="5">
    <source>
        <dbReference type="ARBA" id="ARBA00023002"/>
    </source>
</evidence>
<dbReference type="EMBL" id="QPKB01000001">
    <property type="protein sequence ID" value="RWR72828.1"/>
    <property type="molecule type" value="Genomic_DNA"/>
</dbReference>
<gene>
    <name evidence="10" type="ORF">CKAN_00107000</name>
</gene>
<dbReference type="STRING" id="337451.A0A443N2R8"/>
<dbReference type="Pfam" id="PF00067">
    <property type="entry name" value="p450"/>
    <property type="match status" value="1"/>
</dbReference>
<dbReference type="PANTHER" id="PTHR47955">
    <property type="entry name" value="CYTOCHROME P450 FAMILY 71 PROTEIN"/>
    <property type="match status" value="1"/>
</dbReference>
<dbReference type="Proteomes" id="UP000283530">
    <property type="component" value="Unassembled WGS sequence"/>
</dbReference>
<comment type="similarity">
    <text evidence="2 9">Belongs to the cytochrome P450 family.</text>
</comment>
<dbReference type="CDD" id="cd11072">
    <property type="entry name" value="CYP71-like"/>
    <property type="match status" value="1"/>
</dbReference>
<proteinExistence type="inferred from homology"/>
<accession>A0A443N2R8</accession>
<dbReference type="InterPro" id="IPR036396">
    <property type="entry name" value="Cyt_P450_sf"/>
</dbReference>
<evidence type="ECO:0000313" key="11">
    <source>
        <dbReference type="Proteomes" id="UP000283530"/>
    </source>
</evidence>
<keyword evidence="11" id="KW-1185">Reference proteome</keyword>
<evidence type="ECO:0000256" key="7">
    <source>
        <dbReference type="ARBA" id="ARBA00023033"/>
    </source>
</evidence>
<name>A0A443N2R8_9MAGN</name>
<dbReference type="GO" id="GO:0020037">
    <property type="term" value="F:heme binding"/>
    <property type="evidence" value="ECO:0007669"/>
    <property type="project" value="InterPro"/>
</dbReference>
<dbReference type="PRINTS" id="PR00385">
    <property type="entry name" value="P450"/>
</dbReference>
<dbReference type="InterPro" id="IPR001128">
    <property type="entry name" value="Cyt_P450"/>
</dbReference>
<keyword evidence="4 8" id="KW-0479">Metal-binding</keyword>
<comment type="cofactor">
    <cofactor evidence="1 8">
        <name>heme</name>
        <dbReference type="ChEBI" id="CHEBI:30413"/>
    </cofactor>
</comment>